<keyword evidence="10" id="KW-1185">Reference proteome</keyword>
<protein>
    <submittedName>
        <fullName evidence="9">GBS Bsp-like repeat-containing protein</fullName>
    </submittedName>
</protein>
<keyword evidence="4 6" id="KW-0573">Peptidoglycan synthesis</keyword>
<accession>A0A7G9GHE0</accession>
<keyword evidence="2" id="KW-0808">Transferase</keyword>
<dbReference type="CDD" id="cd16913">
    <property type="entry name" value="YkuD_like"/>
    <property type="match status" value="1"/>
</dbReference>
<dbReference type="InterPro" id="IPR038063">
    <property type="entry name" value="Transpep_catalytic_dom"/>
</dbReference>
<keyword evidence="3 6" id="KW-0133">Cell shape</keyword>
<proteinExistence type="predicted"/>
<feature type="chain" id="PRO_5028979995" evidence="7">
    <location>
        <begin position="32"/>
        <end position="1035"/>
    </location>
</feature>
<evidence type="ECO:0000256" key="4">
    <source>
        <dbReference type="ARBA" id="ARBA00022984"/>
    </source>
</evidence>
<dbReference type="InterPro" id="IPR005490">
    <property type="entry name" value="LD_TPept_cat_dom"/>
</dbReference>
<dbReference type="PANTHER" id="PTHR30582:SF2">
    <property type="entry name" value="L,D-TRANSPEPTIDASE YCIB-RELATED"/>
    <property type="match status" value="1"/>
</dbReference>
<dbReference type="KEGG" id="whj:H9Q79_08145"/>
<feature type="signal peptide" evidence="7">
    <location>
        <begin position="1"/>
        <end position="31"/>
    </location>
</feature>
<evidence type="ECO:0000256" key="5">
    <source>
        <dbReference type="ARBA" id="ARBA00023316"/>
    </source>
</evidence>
<evidence type="ECO:0000256" key="3">
    <source>
        <dbReference type="ARBA" id="ARBA00022960"/>
    </source>
</evidence>
<evidence type="ECO:0000313" key="10">
    <source>
        <dbReference type="Proteomes" id="UP000515860"/>
    </source>
</evidence>
<evidence type="ECO:0000256" key="2">
    <source>
        <dbReference type="ARBA" id="ARBA00022679"/>
    </source>
</evidence>
<evidence type="ECO:0000256" key="1">
    <source>
        <dbReference type="ARBA" id="ARBA00004752"/>
    </source>
</evidence>
<dbReference type="SUPFAM" id="SSF141523">
    <property type="entry name" value="L,D-transpeptidase catalytic domain-like"/>
    <property type="match status" value="1"/>
</dbReference>
<dbReference type="Gene3D" id="2.40.440.10">
    <property type="entry name" value="L,D-transpeptidase catalytic domain-like"/>
    <property type="match status" value="1"/>
</dbReference>
<evidence type="ECO:0000256" key="7">
    <source>
        <dbReference type="SAM" id="SignalP"/>
    </source>
</evidence>
<dbReference type="GO" id="GO:0016740">
    <property type="term" value="F:transferase activity"/>
    <property type="evidence" value="ECO:0007669"/>
    <property type="project" value="UniProtKB-KW"/>
</dbReference>
<evidence type="ECO:0000313" key="9">
    <source>
        <dbReference type="EMBL" id="QNM10222.1"/>
    </source>
</evidence>
<reference evidence="9 10" key="1">
    <citation type="submission" date="2020-08" db="EMBL/GenBank/DDBJ databases">
        <authorList>
            <person name="Liu C."/>
            <person name="Sun Q."/>
        </authorList>
    </citation>
    <scope>NUCLEOTIDE SEQUENCE [LARGE SCALE GENOMIC DNA]</scope>
    <source>
        <strain evidence="9 10">NSJ-29</strain>
    </source>
</reference>
<dbReference type="Pfam" id="PF03734">
    <property type="entry name" value="YkuD"/>
    <property type="match status" value="1"/>
</dbReference>
<dbReference type="GO" id="GO:0005576">
    <property type="term" value="C:extracellular region"/>
    <property type="evidence" value="ECO:0007669"/>
    <property type="project" value="TreeGrafter"/>
</dbReference>
<dbReference type="AlphaFoldDB" id="A0A7G9GHE0"/>
<name>A0A7G9GHE0_9FIRM</name>
<gene>
    <name evidence="9" type="ORF">H9Q79_08145</name>
</gene>
<dbReference type="InterPro" id="IPR050979">
    <property type="entry name" value="LD-transpeptidase"/>
</dbReference>
<dbReference type="PANTHER" id="PTHR30582">
    <property type="entry name" value="L,D-TRANSPEPTIDASE"/>
    <property type="match status" value="1"/>
</dbReference>
<dbReference type="Gene3D" id="2.60.40.3760">
    <property type="match status" value="8"/>
</dbReference>
<dbReference type="GO" id="GO:0018104">
    <property type="term" value="P:peptidoglycan-protein cross-linking"/>
    <property type="evidence" value="ECO:0007669"/>
    <property type="project" value="TreeGrafter"/>
</dbReference>
<dbReference type="GO" id="GO:0071972">
    <property type="term" value="F:peptidoglycan L,D-transpeptidase activity"/>
    <property type="evidence" value="ECO:0007669"/>
    <property type="project" value="TreeGrafter"/>
</dbReference>
<keyword evidence="7" id="KW-0732">Signal</keyword>
<sequence>MTLLKLEKRKTIVSLVIICALCAGLTFPVGAETFNEETYYERVTSDQTKSPSLQVKRADEKGRYYQIQLQNYTIPADGVGVSFAVWSDAEGQDDLVWYNGENYEAMVDILKHNMLGAYYVHCYLEKSDGAKEWVGGTTFEVAKLPEYQSVITSGFTDDFKTEYQICLSDHYLPDNANLRVAVWSEENGQDDLKWNEFQVTGENQFDCRVKVADYRSPGCYYAHIYQQNSDGSQQWIGGVSFEVPTVTEGLIELSEQDYSAGTATLKITGLDSPSGIRKVLVPIWSASDQSDIVWYEAEKGSVGEYSVEMSISSHKNNWALYYAHVYVTDGNGFQKFVGGVSADFRPKYQTLMADVDAELNQFQIKISGVEAPGEIEEISCAVWSEAGGQDDLTWHELQYKASSDSWEGKAALTAIKSTGRSLAHVYLVKKGGNKVYLGGKSFMVQAPEVQEVSVTSDNEAGTFEVRIIGLNSELGVSKVEVPIWSQSAQQDICWYTADKQSNGEYLVKGTIANHKYNVGNYNIHVYVSDKNGIKTVVACTNVAFTYGCDKPVTTDLHQGVVGQEETEYRVTIDHVVVPAGAKKIEFAVWSESGGQDDVRWYTASKNAGGGYQADISIKNHKTLGKYLIHTYATTWSGNKIYLNGSSDLQISGTAKATVQVVEKNDAAGIFTVSISDLEAASGISGVRIAAWTTANGSDVAWYTAERQSNGTYQAVVNVSNHNYNLGTYTIHAYVTMGNQIQVFGNGAQYTFNPSNFIYVLKDQGSGKRTAVLKNASGGNVRFAVWSELNGQDDFMWYSGTQSQDGSWKTVISTMNHKNSGNFLIHAYSGNTPLAAANFVFEASEFSKNGWYYENGYKLYYINDVLQKDVSGIIGPQSSYRADVNRTTCTVTIYAKDGSNGYIIPVKAFACSVGLPGTETPSGTYYTQARYRWHELMGPSYGQYCTRIVGGILFHSVAGSNMTSYNLSASDYNMLGQPASHGCVRLCVRDAKWIYDNCNLGMEVRIYDSSYAGPFGKPDTIKIPVGQTWDPTDPNI</sequence>
<dbReference type="RefSeq" id="WP_118646077.1">
    <property type="nucleotide sequence ID" value="NZ_CP060635.1"/>
</dbReference>
<evidence type="ECO:0000256" key="6">
    <source>
        <dbReference type="PROSITE-ProRule" id="PRU01373"/>
    </source>
</evidence>
<dbReference type="EMBL" id="CP060635">
    <property type="protein sequence ID" value="QNM10222.1"/>
    <property type="molecule type" value="Genomic_DNA"/>
</dbReference>
<dbReference type="UniPathway" id="UPA00219"/>
<dbReference type="InterPro" id="IPR013688">
    <property type="entry name" value="GBS_Bsp-like"/>
</dbReference>
<keyword evidence="5 6" id="KW-0961">Cell wall biogenesis/degradation</keyword>
<dbReference type="Pfam" id="PF08481">
    <property type="entry name" value="GBS_Bsp-like"/>
    <property type="match status" value="8"/>
</dbReference>
<evidence type="ECO:0000259" key="8">
    <source>
        <dbReference type="PROSITE" id="PS52029"/>
    </source>
</evidence>
<dbReference type="GO" id="GO:0008360">
    <property type="term" value="P:regulation of cell shape"/>
    <property type="evidence" value="ECO:0007669"/>
    <property type="project" value="UniProtKB-UniRule"/>
</dbReference>
<comment type="pathway">
    <text evidence="1 6">Cell wall biogenesis; peptidoglycan biosynthesis.</text>
</comment>
<organism evidence="9 10">
    <name type="scientific">Wansuia hejianensis</name>
    <dbReference type="NCBI Taxonomy" id="2763667"/>
    <lineage>
        <taxon>Bacteria</taxon>
        <taxon>Bacillati</taxon>
        <taxon>Bacillota</taxon>
        <taxon>Clostridia</taxon>
        <taxon>Lachnospirales</taxon>
        <taxon>Lachnospiraceae</taxon>
        <taxon>Wansuia</taxon>
    </lineage>
</organism>
<feature type="domain" description="L,D-TPase catalytic" evidence="8">
    <location>
        <begin position="879"/>
        <end position="1006"/>
    </location>
</feature>
<dbReference type="PROSITE" id="PS52029">
    <property type="entry name" value="LD_TPASE"/>
    <property type="match status" value="1"/>
</dbReference>
<feature type="active site" description="Proton donor/acceptor" evidence="6">
    <location>
        <position position="954"/>
    </location>
</feature>
<dbReference type="GO" id="GO:0071555">
    <property type="term" value="P:cell wall organization"/>
    <property type="evidence" value="ECO:0007669"/>
    <property type="project" value="UniProtKB-UniRule"/>
</dbReference>
<dbReference type="Proteomes" id="UP000515860">
    <property type="component" value="Chromosome"/>
</dbReference>
<feature type="active site" description="Nucleophile" evidence="6">
    <location>
        <position position="982"/>
    </location>
</feature>